<dbReference type="SMART" id="SM00220">
    <property type="entry name" value="S_TKc"/>
    <property type="match status" value="1"/>
</dbReference>
<keyword evidence="11" id="KW-1185">Reference proteome</keyword>
<dbReference type="PANTHER" id="PTHR43289:SF6">
    <property type="entry name" value="SERINE_THREONINE-PROTEIN KINASE NEKL-3"/>
    <property type="match status" value="1"/>
</dbReference>
<name>A0ABV5REZ4_9ACTN</name>
<organism evidence="10 11">
    <name type="scientific">Streptomyces yanii</name>
    <dbReference type="NCBI Taxonomy" id="78510"/>
    <lineage>
        <taxon>Bacteria</taxon>
        <taxon>Bacillati</taxon>
        <taxon>Actinomycetota</taxon>
        <taxon>Actinomycetes</taxon>
        <taxon>Kitasatosporales</taxon>
        <taxon>Streptomycetaceae</taxon>
        <taxon>Streptomyces</taxon>
    </lineage>
</organism>
<evidence type="ECO:0000256" key="4">
    <source>
        <dbReference type="ARBA" id="ARBA00022741"/>
    </source>
</evidence>
<dbReference type="SUPFAM" id="SSF56112">
    <property type="entry name" value="Protein kinase-like (PK-like)"/>
    <property type="match status" value="1"/>
</dbReference>
<dbReference type="EMBL" id="JBHMCG010000134">
    <property type="protein sequence ID" value="MFB9576448.1"/>
    <property type="molecule type" value="Genomic_DNA"/>
</dbReference>
<evidence type="ECO:0000259" key="9">
    <source>
        <dbReference type="PROSITE" id="PS50011"/>
    </source>
</evidence>
<dbReference type="InterPro" id="IPR000719">
    <property type="entry name" value="Prot_kinase_dom"/>
</dbReference>
<dbReference type="Pfam" id="PF00069">
    <property type="entry name" value="Pkinase"/>
    <property type="match status" value="1"/>
</dbReference>
<dbReference type="InterPro" id="IPR017441">
    <property type="entry name" value="Protein_kinase_ATP_BS"/>
</dbReference>
<feature type="domain" description="Protein kinase" evidence="9">
    <location>
        <begin position="38"/>
        <end position="316"/>
    </location>
</feature>
<feature type="compositionally biased region" description="Pro residues" evidence="8">
    <location>
        <begin position="1"/>
        <end position="13"/>
    </location>
</feature>
<dbReference type="PROSITE" id="PS00107">
    <property type="entry name" value="PROTEIN_KINASE_ATP"/>
    <property type="match status" value="1"/>
</dbReference>
<protein>
    <recommendedName>
        <fullName evidence="1">non-specific serine/threonine protein kinase</fullName>
        <ecNumber evidence="1">2.7.11.1</ecNumber>
    </recommendedName>
</protein>
<dbReference type="InterPro" id="IPR008271">
    <property type="entry name" value="Ser/Thr_kinase_AS"/>
</dbReference>
<dbReference type="InterPro" id="IPR011009">
    <property type="entry name" value="Kinase-like_dom_sf"/>
</dbReference>
<evidence type="ECO:0000256" key="5">
    <source>
        <dbReference type="ARBA" id="ARBA00022777"/>
    </source>
</evidence>
<evidence type="ECO:0000313" key="11">
    <source>
        <dbReference type="Proteomes" id="UP001589710"/>
    </source>
</evidence>
<dbReference type="PROSITE" id="PS00108">
    <property type="entry name" value="PROTEIN_KINASE_ST"/>
    <property type="match status" value="1"/>
</dbReference>
<dbReference type="PANTHER" id="PTHR43289">
    <property type="entry name" value="MITOGEN-ACTIVATED PROTEIN KINASE KINASE KINASE 20-RELATED"/>
    <property type="match status" value="1"/>
</dbReference>
<dbReference type="Proteomes" id="UP001589710">
    <property type="component" value="Unassembled WGS sequence"/>
</dbReference>
<dbReference type="EC" id="2.7.11.1" evidence="1"/>
<proteinExistence type="predicted"/>
<reference evidence="10 11" key="1">
    <citation type="submission" date="2024-09" db="EMBL/GenBank/DDBJ databases">
        <authorList>
            <person name="Sun Q."/>
            <person name="Mori K."/>
        </authorList>
    </citation>
    <scope>NUCLEOTIDE SEQUENCE [LARGE SCALE GENOMIC DNA]</scope>
    <source>
        <strain evidence="10 11">JCM 3331</strain>
    </source>
</reference>
<dbReference type="PROSITE" id="PS50011">
    <property type="entry name" value="PROTEIN_KINASE_DOM"/>
    <property type="match status" value="1"/>
</dbReference>
<keyword evidence="5 10" id="KW-0418">Kinase</keyword>
<comment type="caution">
    <text evidence="10">The sequence shown here is derived from an EMBL/GenBank/DDBJ whole genome shotgun (WGS) entry which is preliminary data.</text>
</comment>
<keyword evidence="2" id="KW-0723">Serine/threonine-protein kinase</keyword>
<evidence type="ECO:0000313" key="10">
    <source>
        <dbReference type="EMBL" id="MFB9576448.1"/>
    </source>
</evidence>
<evidence type="ECO:0000256" key="8">
    <source>
        <dbReference type="SAM" id="MobiDB-lite"/>
    </source>
</evidence>
<dbReference type="GO" id="GO:0004674">
    <property type="term" value="F:protein serine/threonine kinase activity"/>
    <property type="evidence" value="ECO:0007669"/>
    <property type="project" value="UniProtKB-EC"/>
</dbReference>
<keyword evidence="6 7" id="KW-0067">ATP-binding</keyword>
<dbReference type="CDD" id="cd14014">
    <property type="entry name" value="STKc_PknB_like"/>
    <property type="match status" value="1"/>
</dbReference>
<keyword evidence="3 10" id="KW-0808">Transferase</keyword>
<feature type="region of interest" description="Disordered" evidence="8">
    <location>
        <begin position="1"/>
        <end position="27"/>
    </location>
</feature>
<evidence type="ECO:0000256" key="7">
    <source>
        <dbReference type="PROSITE-ProRule" id="PRU10141"/>
    </source>
</evidence>
<dbReference type="Gene3D" id="3.30.200.20">
    <property type="entry name" value="Phosphorylase Kinase, domain 1"/>
    <property type="match status" value="1"/>
</dbReference>
<evidence type="ECO:0000256" key="1">
    <source>
        <dbReference type="ARBA" id="ARBA00012513"/>
    </source>
</evidence>
<sequence length="372" mass="39960">MTSPDPAPGAPHSPDPRQDTALPVGRPSDLLGRRIAGYQVESEIGRGGMAVVYRARDLRLDRTVALKLLAPELARNDTFRKRFTHESRVAAAIDHPHIVPVFEAGETEGILYIAMRYVAGQDLRALIDRQGPLPMAVAVRIATQVASALDAAHDHDLVHRDVKPGNILVAAGTDSDHPEHVYLTDFGLTKKSLSLTGFTSVGQFVGTLDYVAPEQISGRPVDGRCDVYSLACVVYETMAGAPPFQRDDDMALLWAHQFDPPPPLTGRRPDLPATVDDVLAKALAKNPDDRYDSCLHFVAALRGAARGAVQENHPPTQVDVRIGARATGAGAEPPPAPPRWALPVFPGLVREAKSVTATASAVRRDLSPPADP</sequence>
<evidence type="ECO:0000256" key="6">
    <source>
        <dbReference type="ARBA" id="ARBA00022840"/>
    </source>
</evidence>
<evidence type="ECO:0000256" key="3">
    <source>
        <dbReference type="ARBA" id="ARBA00022679"/>
    </source>
</evidence>
<accession>A0ABV5REZ4</accession>
<evidence type="ECO:0000256" key="2">
    <source>
        <dbReference type="ARBA" id="ARBA00022527"/>
    </source>
</evidence>
<keyword evidence="4 7" id="KW-0547">Nucleotide-binding</keyword>
<dbReference type="Gene3D" id="1.10.510.10">
    <property type="entry name" value="Transferase(Phosphotransferase) domain 1"/>
    <property type="match status" value="1"/>
</dbReference>
<gene>
    <name evidence="10" type="ORF">ACFFTL_30255</name>
</gene>
<dbReference type="RefSeq" id="WP_345510830.1">
    <property type="nucleotide sequence ID" value="NZ_BAAAXD010000009.1"/>
</dbReference>
<feature type="binding site" evidence="7">
    <location>
        <position position="67"/>
    </location>
    <ligand>
        <name>ATP</name>
        <dbReference type="ChEBI" id="CHEBI:30616"/>
    </ligand>
</feature>